<dbReference type="PANTHER" id="PTHR33169:SF27">
    <property type="entry name" value="TRANSCRIPTIONAL REGULATOR PADR FAMILY PROTEIN"/>
    <property type="match status" value="1"/>
</dbReference>
<dbReference type="InterPro" id="IPR036388">
    <property type="entry name" value="WH-like_DNA-bd_sf"/>
</dbReference>
<organism evidence="2 3">
    <name type="scientific">Fodinicola feengrottensis</name>
    <dbReference type="NCBI Taxonomy" id="435914"/>
    <lineage>
        <taxon>Bacteria</taxon>
        <taxon>Bacillati</taxon>
        <taxon>Actinomycetota</taxon>
        <taxon>Actinomycetes</taxon>
        <taxon>Mycobacteriales</taxon>
        <taxon>Fodinicola</taxon>
    </lineage>
</organism>
<name>A0ABP4RJG8_9ACTN</name>
<dbReference type="InterPro" id="IPR005149">
    <property type="entry name" value="Tscrpt_reg_PadR_N"/>
</dbReference>
<evidence type="ECO:0000313" key="3">
    <source>
        <dbReference type="Proteomes" id="UP001500618"/>
    </source>
</evidence>
<proteinExistence type="predicted"/>
<comment type="caution">
    <text evidence="2">The sequence shown here is derived from an EMBL/GenBank/DDBJ whole genome shotgun (WGS) entry which is preliminary data.</text>
</comment>
<dbReference type="RefSeq" id="WP_163569060.1">
    <property type="nucleotide sequence ID" value="NZ_WOTO01000018.1"/>
</dbReference>
<evidence type="ECO:0000259" key="1">
    <source>
        <dbReference type="Pfam" id="PF03551"/>
    </source>
</evidence>
<dbReference type="Pfam" id="PF03551">
    <property type="entry name" value="PadR"/>
    <property type="match status" value="1"/>
</dbReference>
<dbReference type="InterPro" id="IPR036390">
    <property type="entry name" value="WH_DNA-bd_sf"/>
</dbReference>
<sequence length="208" mass="23646">MSSKRSTLGLTVLGTLAGEPMHAYRIQKTIKEHGKDRVVNVRQRASIYQAIERLLRLGLIEVQATARPDSRPERTVYAITDAGMETAREWIHEMLIATENEFPEFPVGVSFIMALTPAEAKRDLQARADAIAIQINEIAPWLGGSDDVPRLYVLEEEYRHAVLSAELKWLRTVISDLESGRITWTWEWLQENYAAFKHKQGDTEDGDL</sequence>
<dbReference type="Gene3D" id="1.10.10.10">
    <property type="entry name" value="Winged helix-like DNA-binding domain superfamily/Winged helix DNA-binding domain"/>
    <property type="match status" value="1"/>
</dbReference>
<dbReference type="EMBL" id="BAAANY010000001">
    <property type="protein sequence ID" value="GAA1655303.1"/>
    <property type="molecule type" value="Genomic_DNA"/>
</dbReference>
<dbReference type="PANTHER" id="PTHR33169">
    <property type="entry name" value="PADR-FAMILY TRANSCRIPTIONAL REGULATOR"/>
    <property type="match status" value="1"/>
</dbReference>
<dbReference type="Proteomes" id="UP001500618">
    <property type="component" value="Unassembled WGS sequence"/>
</dbReference>
<feature type="domain" description="Transcription regulator PadR N-terminal" evidence="1">
    <location>
        <begin position="12"/>
        <end position="88"/>
    </location>
</feature>
<reference evidence="3" key="1">
    <citation type="journal article" date="2019" name="Int. J. Syst. Evol. Microbiol.">
        <title>The Global Catalogue of Microorganisms (GCM) 10K type strain sequencing project: providing services to taxonomists for standard genome sequencing and annotation.</title>
        <authorList>
            <consortium name="The Broad Institute Genomics Platform"/>
            <consortium name="The Broad Institute Genome Sequencing Center for Infectious Disease"/>
            <person name="Wu L."/>
            <person name="Ma J."/>
        </authorList>
    </citation>
    <scope>NUCLEOTIDE SEQUENCE [LARGE SCALE GENOMIC DNA]</scope>
    <source>
        <strain evidence="3">JCM 14718</strain>
    </source>
</reference>
<keyword evidence="3" id="KW-1185">Reference proteome</keyword>
<evidence type="ECO:0000313" key="2">
    <source>
        <dbReference type="EMBL" id="GAA1655303.1"/>
    </source>
</evidence>
<accession>A0ABP4RJG8</accession>
<protein>
    <submittedName>
        <fullName evidence="2">PadR family transcriptional regulator</fullName>
    </submittedName>
</protein>
<gene>
    <name evidence="2" type="ORF">GCM10009765_00550</name>
</gene>
<dbReference type="InterPro" id="IPR052509">
    <property type="entry name" value="Metal_resp_DNA-bind_regulator"/>
</dbReference>
<dbReference type="SUPFAM" id="SSF46785">
    <property type="entry name" value="Winged helix' DNA-binding domain"/>
    <property type="match status" value="1"/>
</dbReference>